<evidence type="ECO:0000313" key="2">
    <source>
        <dbReference type="EMBL" id="CAB3770076.1"/>
    </source>
</evidence>
<dbReference type="Proteomes" id="UP000494363">
    <property type="component" value="Unassembled WGS sequence"/>
</dbReference>
<proteinExistence type="predicted"/>
<dbReference type="AlphaFoldDB" id="A0A6J5EYF5"/>
<dbReference type="RefSeq" id="WP_175231416.1">
    <property type="nucleotide sequence ID" value="NZ_CADIKH010000044.1"/>
</dbReference>
<name>A0A6J5EYF5_9BURK</name>
<feature type="domain" description="KTSC" evidence="1">
    <location>
        <begin position="70"/>
        <end position="119"/>
    </location>
</feature>
<dbReference type="InterPro" id="IPR025309">
    <property type="entry name" value="KTSC_dom"/>
</dbReference>
<dbReference type="Pfam" id="PF13619">
    <property type="entry name" value="KTSC"/>
    <property type="match status" value="1"/>
</dbReference>
<organism evidence="2 3">
    <name type="scientific">Paraburkholderia humisilvae</name>
    <dbReference type="NCBI Taxonomy" id="627669"/>
    <lineage>
        <taxon>Bacteria</taxon>
        <taxon>Pseudomonadati</taxon>
        <taxon>Pseudomonadota</taxon>
        <taxon>Betaproteobacteria</taxon>
        <taxon>Burkholderiales</taxon>
        <taxon>Burkholderiaceae</taxon>
        <taxon>Paraburkholderia</taxon>
    </lineage>
</organism>
<reference evidence="2 3" key="1">
    <citation type="submission" date="2020-04" db="EMBL/GenBank/DDBJ databases">
        <authorList>
            <person name="De Canck E."/>
        </authorList>
    </citation>
    <scope>NUCLEOTIDE SEQUENCE [LARGE SCALE GENOMIC DNA]</scope>
    <source>
        <strain evidence="2 3">LMG 29542</strain>
    </source>
</reference>
<gene>
    <name evidence="2" type="ORF">LMG29542_06258</name>
</gene>
<evidence type="ECO:0000313" key="3">
    <source>
        <dbReference type="Proteomes" id="UP000494363"/>
    </source>
</evidence>
<accession>A0A6J5EYF5</accession>
<protein>
    <recommendedName>
        <fullName evidence="1">KTSC domain-containing protein</fullName>
    </recommendedName>
</protein>
<evidence type="ECO:0000259" key="1">
    <source>
        <dbReference type="Pfam" id="PF13619"/>
    </source>
</evidence>
<keyword evidence="3" id="KW-1185">Reference proteome</keyword>
<dbReference type="EMBL" id="CADIKH010000044">
    <property type="protein sequence ID" value="CAB3770076.1"/>
    <property type="molecule type" value="Genomic_DNA"/>
</dbReference>
<sequence length="124" mass="14616">MYIRTFIRNKNYPLKWANTGFFVFARALWRRLTCQTEIVSNTVPGRQLSRGAEYSLRLGPRRHVRVYGQKIYSVHHQGNTETLEVRYTDGGLSLYSRVPVVVYEAIIQKENPDETFDREVCCRR</sequence>